<dbReference type="InterPro" id="IPR020846">
    <property type="entry name" value="MFS_dom"/>
</dbReference>
<dbReference type="Gene3D" id="1.20.1250.20">
    <property type="entry name" value="MFS general substrate transporter like domains"/>
    <property type="match status" value="1"/>
</dbReference>
<keyword evidence="3" id="KW-1003">Cell membrane</keyword>
<dbReference type="InterPro" id="IPR036259">
    <property type="entry name" value="MFS_trans_sf"/>
</dbReference>
<accession>A0A0N9IBL0</accession>
<dbReference type="KEGG" id="kphy:AOZ06_37975"/>
<dbReference type="SUPFAM" id="SSF103473">
    <property type="entry name" value="MFS general substrate transporter"/>
    <property type="match status" value="1"/>
</dbReference>
<keyword evidence="6 7" id="KW-0472">Membrane</keyword>
<feature type="transmembrane region" description="Helical" evidence="7">
    <location>
        <begin position="258"/>
        <end position="276"/>
    </location>
</feature>
<dbReference type="RefSeq" id="WP_054293784.1">
    <property type="nucleotide sequence ID" value="NZ_CP012752.1"/>
</dbReference>
<dbReference type="AlphaFoldDB" id="A0A0N9IBL0"/>
<evidence type="ECO:0000256" key="1">
    <source>
        <dbReference type="ARBA" id="ARBA00004651"/>
    </source>
</evidence>
<dbReference type="CDD" id="cd06173">
    <property type="entry name" value="MFS_MefA_like"/>
    <property type="match status" value="1"/>
</dbReference>
<keyword evidence="2" id="KW-0813">Transport</keyword>
<dbReference type="Proteomes" id="UP000063699">
    <property type="component" value="Chromosome"/>
</dbReference>
<organism evidence="9 10">
    <name type="scientific">Kibdelosporangium phytohabitans</name>
    <dbReference type="NCBI Taxonomy" id="860235"/>
    <lineage>
        <taxon>Bacteria</taxon>
        <taxon>Bacillati</taxon>
        <taxon>Actinomycetota</taxon>
        <taxon>Actinomycetes</taxon>
        <taxon>Pseudonocardiales</taxon>
        <taxon>Pseudonocardiaceae</taxon>
        <taxon>Kibdelosporangium</taxon>
    </lineage>
</organism>
<dbReference type="PANTHER" id="PTHR23513">
    <property type="entry name" value="INTEGRAL MEMBRANE EFFLUX PROTEIN-RELATED"/>
    <property type="match status" value="1"/>
</dbReference>
<evidence type="ECO:0000259" key="8">
    <source>
        <dbReference type="PROSITE" id="PS50850"/>
    </source>
</evidence>
<dbReference type="PROSITE" id="PS50850">
    <property type="entry name" value="MFS"/>
    <property type="match status" value="1"/>
</dbReference>
<feature type="transmembrane region" description="Helical" evidence="7">
    <location>
        <begin position="84"/>
        <end position="102"/>
    </location>
</feature>
<reference evidence="9 10" key="1">
    <citation type="submission" date="2015-07" db="EMBL/GenBank/DDBJ databases">
        <title>Genome sequencing of Kibdelosporangium phytohabitans.</title>
        <authorList>
            <person name="Qin S."/>
            <person name="Xing K."/>
        </authorList>
    </citation>
    <scope>NUCLEOTIDE SEQUENCE [LARGE SCALE GENOMIC DNA]</scope>
    <source>
        <strain evidence="9 10">KLBMP1111</strain>
    </source>
</reference>
<sequence length="425" mass="44870">MSFWGLLRHRDFRHLWAADALSQTGSRVSVLAVPLLAVSELHASAFEVSLLRAAETAAYLVLGLQTGAWCARRRSRPVLVATDLLRAAALLSIPIAAAFGVLTFAQVIAAVAVSGVLTVAFEVSATSYLPAMIGRDRVVDGNSLLQLNRSVGAVAGPGLAGYLVQWFTAPAALLVDSLTYLWSALWLGTIRRREPRPEQKPRATTRADIAAGIRFVWQHPLLRATAIYGASRSLTQAMHMAVAVVFLIRDVGVSPGTVGVLGTVGLTGALLAAVVTRRLADIVGSARLLWLIAVLTGLAFLLYPLTGPGWGLVWYVVATFVASFGVIVASVLGVSFEQQVCPDDLLPRVNATVQVAAWGAIPLGSLLGGALAELAGTRVTLWVAAGGVLLSAVFLLLSPLTRVRDLPRQLSRPGEGAGRQRKSAT</sequence>
<proteinExistence type="predicted"/>
<evidence type="ECO:0000256" key="2">
    <source>
        <dbReference type="ARBA" id="ARBA00022448"/>
    </source>
</evidence>
<evidence type="ECO:0000256" key="4">
    <source>
        <dbReference type="ARBA" id="ARBA00022692"/>
    </source>
</evidence>
<dbReference type="STRING" id="860235.AOZ06_37975"/>
<keyword evidence="10" id="KW-1185">Reference proteome</keyword>
<feature type="transmembrane region" description="Helical" evidence="7">
    <location>
        <begin position="312"/>
        <end position="334"/>
    </location>
</feature>
<feature type="domain" description="Major facilitator superfamily (MFS) profile" evidence="8">
    <location>
        <begin position="221"/>
        <end position="425"/>
    </location>
</feature>
<evidence type="ECO:0000256" key="7">
    <source>
        <dbReference type="SAM" id="Phobius"/>
    </source>
</evidence>
<dbReference type="EMBL" id="CP012752">
    <property type="protein sequence ID" value="ALG11888.1"/>
    <property type="molecule type" value="Genomic_DNA"/>
</dbReference>
<feature type="transmembrane region" description="Helical" evidence="7">
    <location>
        <begin position="381"/>
        <end position="400"/>
    </location>
</feature>
<feature type="transmembrane region" description="Helical" evidence="7">
    <location>
        <begin position="150"/>
        <end position="167"/>
    </location>
</feature>
<feature type="transmembrane region" description="Helical" evidence="7">
    <location>
        <begin position="108"/>
        <end position="129"/>
    </location>
</feature>
<evidence type="ECO:0000256" key="6">
    <source>
        <dbReference type="ARBA" id="ARBA00023136"/>
    </source>
</evidence>
<protein>
    <submittedName>
        <fullName evidence="9">MFS transporter</fullName>
    </submittedName>
</protein>
<dbReference type="Pfam" id="PF05977">
    <property type="entry name" value="MFS_3"/>
    <property type="match status" value="1"/>
</dbReference>
<comment type="subcellular location">
    <subcellularLocation>
        <location evidence="1">Cell membrane</location>
        <topology evidence="1">Multi-pass membrane protein</topology>
    </subcellularLocation>
</comment>
<evidence type="ECO:0000256" key="5">
    <source>
        <dbReference type="ARBA" id="ARBA00022989"/>
    </source>
</evidence>
<feature type="transmembrane region" description="Helical" evidence="7">
    <location>
        <begin position="288"/>
        <end position="306"/>
    </location>
</feature>
<name>A0A0N9IBL0_9PSEU</name>
<keyword evidence="5 7" id="KW-1133">Transmembrane helix</keyword>
<evidence type="ECO:0000313" key="10">
    <source>
        <dbReference type="Proteomes" id="UP000063699"/>
    </source>
</evidence>
<dbReference type="InterPro" id="IPR010290">
    <property type="entry name" value="TM_effector"/>
</dbReference>
<feature type="transmembrane region" description="Helical" evidence="7">
    <location>
        <begin position="355"/>
        <end position="375"/>
    </location>
</feature>
<keyword evidence="4 7" id="KW-0812">Transmembrane</keyword>
<dbReference type="GO" id="GO:0005886">
    <property type="term" value="C:plasma membrane"/>
    <property type="evidence" value="ECO:0007669"/>
    <property type="project" value="UniProtKB-SubCell"/>
</dbReference>
<evidence type="ECO:0000313" key="9">
    <source>
        <dbReference type="EMBL" id="ALG11888.1"/>
    </source>
</evidence>
<gene>
    <name evidence="9" type="ORF">AOZ06_37975</name>
</gene>
<dbReference type="GO" id="GO:0022857">
    <property type="term" value="F:transmembrane transporter activity"/>
    <property type="evidence" value="ECO:0007669"/>
    <property type="project" value="InterPro"/>
</dbReference>
<dbReference type="PANTHER" id="PTHR23513:SF6">
    <property type="entry name" value="MAJOR FACILITATOR SUPERFAMILY ASSOCIATED DOMAIN-CONTAINING PROTEIN"/>
    <property type="match status" value="1"/>
</dbReference>
<evidence type="ECO:0000256" key="3">
    <source>
        <dbReference type="ARBA" id="ARBA00022475"/>
    </source>
</evidence>